<name>A0A2T5J7Q9_9SPHI</name>
<proteinExistence type="predicted"/>
<feature type="transmembrane region" description="Helical" evidence="1">
    <location>
        <begin position="60"/>
        <end position="78"/>
    </location>
</feature>
<reference evidence="2 3" key="1">
    <citation type="submission" date="2018-04" db="EMBL/GenBank/DDBJ databases">
        <title>Genomic Encyclopedia of Archaeal and Bacterial Type Strains, Phase II (KMG-II): from individual species to whole genera.</title>
        <authorList>
            <person name="Goeker M."/>
        </authorList>
    </citation>
    <scope>NUCLEOTIDE SEQUENCE [LARGE SCALE GENOMIC DNA]</scope>
    <source>
        <strain evidence="2 3">DSM 26809</strain>
    </source>
</reference>
<evidence type="ECO:0000313" key="2">
    <source>
        <dbReference type="EMBL" id="PTQ95505.1"/>
    </source>
</evidence>
<dbReference type="RefSeq" id="WP_107829021.1">
    <property type="nucleotide sequence ID" value="NZ_CP160205.1"/>
</dbReference>
<evidence type="ECO:0000313" key="3">
    <source>
        <dbReference type="Proteomes" id="UP000244168"/>
    </source>
</evidence>
<keyword evidence="3" id="KW-1185">Reference proteome</keyword>
<organism evidence="2 3">
    <name type="scientific">Mucilaginibacter yixingensis</name>
    <dbReference type="NCBI Taxonomy" id="1295612"/>
    <lineage>
        <taxon>Bacteria</taxon>
        <taxon>Pseudomonadati</taxon>
        <taxon>Bacteroidota</taxon>
        <taxon>Sphingobacteriia</taxon>
        <taxon>Sphingobacteriales</taxon>
        <taxon>Sphingobacteriaceae</taxon>
        <taxon>Mucilaginibacter</taxon>
    </lineage>
</organism>
<dbReference type="OrthoDB" id="795031at2"/>
<evidence type="ECO:0000256" key="1">
    <source>
        <dbReference type="SAM" id="Phobius"/>
    </source>
</evidence>
<keyword evidence="1" id="KW-0472">Membrane</keyword>
<gene>
    <name evidence="2" type="ORF">C8P68_10510</name>
</gene>
<sequence length="293" mass="32277">MANTPAHCQNCGADLQADPAGALRCTYCGTVYAPQALQTPASGPNIASETPSSLDKDNNADWIVAVIGFLILIGMVIAKISTSRQEGEAALVQDSIRTAAYNRDTIPQVIDGLATARVEVSLHDREILQALNPVKIDIAGFRKLYRNARKEKSPVEIYLHDKTSPKSEKVNACYVYLTKGSAETSAWFTLQYAAEKWLLLNDATFLFDGKTYEYPVHFEHHRGHHQTWETSDQGTASEQIKALVNIAAAKKAQIKYIGELGTIIADIMPNQQAALQRQLQLYKGLLLGYDQPD</sequence>
<keyword evidence="1" id="KW-0812">Transmembrane</keyword>
<protein>
    <submittedName>
        <fullName evidence="2">Uncharacterized protein</fullName>
    </submittedName>
</protein>
<dbReference type="AlphaFoldDB" id="A0A2T5J7Q9"/>
<dbReference type="Proteomes" id="UP000244168">
    <property type="component" value="Unassembled WGS sequence"/>
</dbReference>
<comment type="caution">
    <text evidence="2">The sequence shown here is derived from an EMBL/GenBank/DDBJ whole genome shotgun (WGS) entry which is preliminary data.</text>
</comment>
<dbReference type="EMBL" id="QAOQ01000005">
    <property type="protein sequence ID" value="PTQ95505.1"/>
    <property type="molecule type" value="Genomic_DNA"/>
</dbReference>
<keyword evidence="1" id="KW-1133">Transmembrane helix</keyword>
<accession>A0A2T5J7Q9</accession>